<feature type="region of interest" description="Disordered" evidence="4">
    <location>
        <begin position="217"/>
        <end position="249"/>
    </location>
</feature>
<feature type="region of interest" description="Disordered" evidence="4">
    <location>
        <begin position="272"/>
        <end position="332"/>
    </location>
</feature>
<comment type="subcellular location">
    <subcellularLocation>
        <location evidence="3">Nucleus</location>
    </subcellularLocation>
</comment>
<dbReference type="OMA" id="CLANMQQ"/>
<reference evidence="6" key="2">
    <citation type="submission" date="2025-08" db="UniProtKB">
        <authorList>
            <consortium name="Ensembl"/>
        </authorList>
    </citation>
    <scope>IDENTIFICATION</scope>
</reference>
<feature type="region of interest" description="Disordered" evidence="4">
    <location>
        <begin position="1"/>
        <end position="72"/>
    </location>
</feature>
<dbReference type="Ensembl" id="ENSCSAVT00000009751.1">
    <property type="protein sequence ID" value="ENSCSAVP00000009633.1"/>
    <property type="gene ID" value="ENSCSAVG00000005655.1"/>
</dbReference>
<reference evidence="7" key="1">
    <citation type="submission" date="2003-08" db="EMBL/GenBank/DDBJ databases">
        <authorList>
            <person name="Birren B."/>
            <person name="Nusbaum C."/>
            <person name="Abebe A."/>
            <person name="Abouelleil A."/>
            <person name="Adekoya E."/>
            <person name="Ait-zahra M."/>
            <person name="Allen N."/>
            <person name="Allen T."/>
            <person name="An P."/>
            <person name="Anderson M."/>
            <person name="Anderson S."/>
            <person name="Arachchi H."/>
            <person name="Armbruster J."/>
            <person name="Bachantsang P."/>
            <person name="Baldwin J."/>
            <person name="Barry A."/>
            <person name="Bayul T."/>
            <person name="Blitshsteyn B."/>
            <person name="Bloom T."/>
            <person name="Blye J."/>
            <person name="Boguslavskiy L."/>
            <person name="Borowsky M."/>
            <person name="Boukhgalter B."/>
            <person name="Brunache A."/>
            <person name="Butler J."/>
            <person name="Calixte N."/>
            <person name="Calvo S."/>
            <person name="Camarata J."/>
            <person name="Campo K."/>
            <person name="Chang J."/>
            <person name="Cheshatsang Y."/>
            <person name="Citroen M."/>
            <person name="Collymore A."/>
            <person name="Considine T."/>
            <person name="Cook A."/>
            <person name="Cooke P."/>
            <person name="Corum B."/>
            <person name="Cuomo C."/>
            <person name="David R."/>
            <person name="Dawoe T."/>
            <person name="Degray S."/>
            <person name="Dodge S."/>
            <person name="Dooley K."/>
            <person name="Dorje P."/>
            <person name="Dorjee K."/>
            <person name="Dorris L."/>
            <person name="Duffey N."/>
            <person name="Dupes A."/>
            <person name="Elkins T."/>
            <person name="Engels R."/>
            <person name="Erickson J."/>
            <person name="Farina A."/>
            <person name="Faro S."/>
            <person name="Ferreira P."/>
            <person name="Fischer H."/>
            <person name="Fitzgerald M."/>
            <person name="Foley K."/>
            <person name="Gage D."/>
            <person name="Galagan J."/>
            <person name="Gearin G."/>
            <person name="Gnerre S."/>
            <person name="Gnirke A."/>
            <person name="Goyette A."/>
            <person name="Graham J."/>
            <person name="Grandbois E."/>
            <person name="Gyaltsen K."/>
            <person name="Hafez N."/>
            <person name="Hagopian D."/>
            <person name="Hagos B."/>
            <person name="Hall J."/>
            <person name="Hatcher B."/>
            <person name="Heller A."/>
            <person name="Higgins H."/>
            <person name="Honan T."/>
            <person name="Horn A."/>
            <person name="Houde N."/>
            <person name="Hughes L."/>
            <person name="Hulme W."/>
            <person name="Husby E."/>
            <person name="Iliev I."/>
            <person name="Jaffe D."/>
            <person name="Jones C."/>
            <person name="Kamal M."/>
            <person name="Kamat A."/>
            <person name="Kamvysselis M."/>
            <person name="Karlsson E."/>
            <person name="Kells C."/>
            <person name="Kieu A."/>
            <person name="Kisner P."/>
            <person name="Kodira C."/>
            <person name="Kulbokas E."/>
            <person name="Labutti K."/>
            <person name="Lama D."/>
            <person name="Landers T."/>
            <person name="Leger J."/>
            <person name="Levine S."/>
            <person name="Lewis D."/>
            <person name="Lewis T."/>
            <person name="Lindblad-toh K."/>
            <person name="Liu X."/>
            <person name="Lokyitsang T."/>
            <person name="Lokyitsang Y."/>
            <person name="Lucien O."/>
            <person name="Lui A."/>
            <person name="Ma L.J."/>
            <person name="Mabbitt R."/>
            <person name="Macdonald J."/>
            <person name="Maclean C."/>
            <person name="Major J."/>
            <person name="Manning J."/>
            <person name="Marabella R."/>
            <person name="Maru K."/>
            <person name="Matthews C."/>
            <person name="Mauceli E."/>
            <person name="Mccarthy M."/>
            <person name="Mcdonough S."/>
            <person name="Mcghee T."/>
            <person name="Meldrim J."/>
            <person name="Meneus L."/>
            <person name="Mesirov J."/>
            <person name="Mihalev A."/>
            <person name="Mihova T."/>
            <person name="Mikkelsen T."/>
            <person name="Mlenga V."/>
            <person name="Moru K."/>
            <person name="Mozes J."/>
            <person name="Mulrain L."/>
            <person name="Munson G."/>
            <person name="Naylor J."/>
            <person name="Newes C."/>
            <person name="Nguyen C."/>
            <person name="Nguyen N."/>
            <person name="Nguyen T."/>
            <person name="Nicol R."/>
            <person name="Nielsen C."/>
            <person name="Nizzari M."/>
            <person name="Norbu C."/>
            <person name="Norbu N."/>
            <person name="O'donnell P."/>
            <person name="Okoawo O."/>
            <person name="O'leary S."/>
            <person name="Omotosho B."/>
            <person name="O'neill K."/>
            <person name="Osman S."/>
            <person name="Parker S."/>
            <person name="Perrin D."/>
            <person name="Phunkhang P."/>
            <person name="Piqani B."/>
            <person name="Purcell S."/>
            <person name="Rachupka T."/>
            <person name="Ramasamy U."/>
            <person name="Rameau R."/>
            <person name="Ray V."/>
            <person name="Raymond C."/>
            <person name="Retta R."/>
            <person name="Richardson S."/>
            <person name="Rise C."/>
            <person name="Rodriguez J."/>
            <person name="Rogers J."/>
            <person name="Rogov P."/>
            <person name="Rutman M."/>
            <person name="Schupbach R."/>
            <person name="Seaman C."/>
            <person name="Settipalli S."/>
            <person name="Sharpe T."/>
            <person name="Sheridan J."/>
            <person name="Sherpa N."/>
            <person name="Shi J."/>
            <person name="Smirnov S."/>
            <person name="Smith C."/>
            <person name="Sougnez C."/>
            <person name="Spencer B."/>
            <person name="Stalker J."/>
            <person name="Stange-thomann N."/>
            <person name="Stavropoulos S."/>
            <person name="Stetson K."/>
            <person name="Stone C."/>
            <person name="Stone S."/>
            <person name="Stubbs M."/>
            <person name="Talamas J."/>
            <person name="Tchuinga P."/>
            <person name="Tenzing P."/>
            <person name="Tesfaye S."/>
            <person name="Theodore J."/>
            <person name="Thoulutsang Y."/>
            <person name="Topham K."/>
            <person name="Towey S."/>
            <person name="Tsamla T."/>
            <person name="Tsomo N."/>
            <person name="Vallee D."/>
            <person name="Vassiliev H."/>
            <person name="Venkataraman V."/>
            <person name="Vinson J."/>
            <person name="Vo A."/>
            <person name="Wade C."/>
            <person name="Wang S."/>
            <person name="Wangchuk T."/>
            <person name="Wangdi T."/>
            <person name="Whittaker C."/>
            <person name="Wilkinson J."/>
            <person name="Wu Y."/>
            <person name="Wyman D."/>
            <person name="Yadav S."/>
            <person name="Yang S."/>
            <person name="Yang X."/>
            <person name="Yeager S."/>
            <person name="Yee E."/>
            <person name="Young G."/>
            <person name="Zainoun J."/>
            <person name="Zembeck L."/>
            <person name="Zimmer A."/>
            <person name="Zody M."/>
            <person name="Lander E."/>
        </authorList>
    </citation>
    <scope>NUCLEOTIDE SEQUENCE [LARGE SCALE GENOMIC DNA]</scope>
</reference>
<feature type="compositionally biased region" description="Basic and acidic residues" evidence="4">
    <location>
        <begin position="309"/>
        <end position="320"/>
    </location>
</feature>
<dbReference type="GO" id="GO:0043565">
    <property type="term" value="F:sequence-specific DNA binding"/>
    <property type="evidence" value="ECO:0007669"/>
    <property type="project" value="InterPro"/>
</dbReference>
<dbReference type="PANTHER" id="PTHR11849:SF133">
    <property type="entry name" value="ETS DOMAIN-CONTAINING PROTEIN"/>
    <property type="match status" value="1"/>
</dbReference>
<evidence type="ECO:0000256" key="4">
    <source>
        <dbReference type="SAM" id="MobiDB-lite"/>
    </source>
</evidence>
<dbReference type="PROSITE" id="PS00345">
    <property type="entry name" value="ETS_DOMAIN_1"/>
    <property type="match status" value="1"/>
</dbReference>
<feature type="compositionally biased region" description="Basic and acidic residues" evidence="4">
    <location>
        <begin position="599"/>
        <end position="612"/>
    </location>
</feature>
<keyword evidence="2 3" id="KW-0238">DNA-binding</keyword>
<dbReference type="FunCoup" id="H2YWC2">
    <property type="interactions" value="1"/>
</dbReference>
<feature type="compositionally biased region" description="Basic and acidic residues" evidence="4">
    <location>
        <begin position="578"/>
        <end position="589"/>
    </location>
</feature>
<keyword evidence="7" id="KW-1185">Reference proteome</keyword>
<evidence type="ECO:0000313" key="7">
    <source>
        <dbReference type="Proteomes" id="UP000007875"/>
    </source>
</evidence>
<dbReference type="InterPro" id="IPR000418">
    <property type="entry name" value="Ets_dom"/>
</dbReference>
<dbReference type="InterPro" id="IPR036390">
    <property type="entry name" value="WH_DNA-bd_sf"/>
</dbReference>
<feature type="compositionally biased region" description="Basic and acidic residues" evidence="4">
    <location>
        <begin position="690"/>
        <end position="702"/>
    </location>
</feature>
<reference evidence="6" key="3">
    <citation type="submission" date="2025-09" db="UniProtKB">
        <authorList>
            <consortium name="Ensembl"/>
        </authorList>
    </citation>
    <scope>IDENTIFICATION</scope>
</reference>
<dbReference type="SMART" id="SM00413">
    <property type="entry name" value="ETS"/>
    <property type="match status" value="1"/>
</dbReference>
<evidence type="ECO:0000259" key="5">
    <source>
        <dbReference type="PROSITE" id="PS50061"/>
    </source>
</evidence>
<dbReference type="PROSITE" id="PS00346">
    <property type="entry name" value="ETS_DOMAIN_2"/>
    <property type="match status" value="1"/>
</dbReference>
<dbReference type="InterPro" id="IPR046328">
    <property type="entry name" value="ETS_fam"/>
</dbReference>
<dbReference type="PANTHER" id="PTHR11849">
    <property type="entry name" value="ETS"/>
    <property type="match status" value="1"/>
</dbReference>
<dbReference type="PRINTS" id="PR00454">
    <property type="entry name" value="ETSDOMAIN"/>
</dbReference>
<protein>
    <recommendedName>
        <fullName evidence="5">ETS domain-containing protein</fullName>
    </recommendedName>
</protein>
<evidence type="ECO:0000256" key="3">
    <source>
        <dbReference type="RuleBase" id="RU004019"/>
    </source>
</evidence>
<dbReference type="Pfam" id="PF00178">
    <property type="entry name" value="Ets"/>
    <property type="match status" value="1"/>
</dbReference>
<dbReference type="InterPro" id="IPR036388">
    <property type="entry name" value="WH-like_DNA-bd_sf"/>
</dbReference>
<dbReference type="Proteomes" id="UP000007875">
    <property type="component" value="Unassembled WGS sequence"/>
</dbReference>
<evidence type="ECO:0000256" key="1">
    <source>
        <dbReference type="ARBA" id="ARBA00005562"/>
    </source>
</evidence>
<dbReference type="PROSITE" id="PS50061">
    <property type="entry name" value="ETS_DOMAIN_3"/>
    <property type="match status" value="1"/>
</dbReference>
<dbReference type="GeneTree" id="ENSGT00940000169318"/>
<feature type="compositionally biased region" description="Basic and acidic residues" evidence="4">
    <location>
        <begin position="53"/>
        <end position="72"/>
    </location>
</feature>
<dbReference type="Gene3D" id="1.10.10.10">
    <property type="entry name" value="Winged helix-like DNA-binding domain superfamily/Winged helix DNA-binding domain"/>
    <property type="match status" value="1"/>
</dbReference>
<accession>H2YWC2</accession>
<feature type="compositionally biased region" description="Polar residues" evidence="4">
    <location>
        <begin position="639"/>
        <end position="689"/>
    </location>
</feature>
<proteinExistence type="inferred from homology"/>
<sequence length="936" mass="104025">MMTLKIDTAESDISPRELPRSSDCNTDGHKSSEQHYAADPAVRNNRISPNISETERDLLERGNGKHSPSLEKKTSMVNMDDLDMQAPPGDKRLCLANMQQLGAHLPRVLDMNVTLWQFLLELLMDPTNNSHLISWTSADGEFKLHNSEEVARLWGLRKNKTNMNYDKLSRALRYYYDKNIIKKVNGQKFVYKFVSFPEIIKTETKIPFRVKMERLTQNEGCPGGMDDDEEGDPPSPTPSSSPPSMVVGRGEVTEDDYRYFIQRRQQELKELEQVEQRKKHHNEQKLDQRRQLNKLAYPNYSPSQSPADSWRHREMADESHIPPSALQHNSRSVEEVAGMSLEHMTSAAAAAAAALSASQEERARSAAATAAFWAGFRQAAAAAVAATTSKTEDALITPRYLQAGDRQSSERKYPTDSTSIAPRGWDRHNSNNNHRPSNHSHRQTQQHNDQFGKNDRLSSLYGTQYHRSSKTPPKDAPSIHQQYMRQYKEYPRNSNFNQYKDHPDHTAEDLINQNKKALAEAFLARAPQLMTNTSSSYSNGQKRKYPGEEDVSDARRHEPPVYYPRRDLDDTPAPSKRSNIELKRPRTDESDIGSSSFLFHDKMSSFSRESHGKSSPPSSRRTPDRSETAEAALAIFMNGHSSTEQENSTGYQASRSSINEAPLNLCTSPKTSNSTPGSPRSLSGFQTAQVKDEIGTEEKRNSPELLPAPEQREEEDIENATKVDQAKTPVKARLTGKRSIDRKPSPIDLSKPTRSEDDDYMEGISTLYAQFPGIRGSSLLSHDGKINTPDAVSRKTPSDTNAMFFPTAVAMTPSPMVIPSITFWSTLSPMPVQGLGKTGLLAGVREGSKNGKDGQKGEGECNPDQKCSSVFQFPTVVNGQMTFAGVPVRPIAAALGQPIPANQVSSVASQLTSHMTGVASPLNLIYSSAATTLTSS</sequence>
<feature type="compositionally biased region" description="Basic and acidic residues" evidence="4">
    <location>
        <begin position="738"/>
        <end position="755"/>
    </location>
</feature>
<comment type="similarity">
    <text evidence="1 3">Belongs to the ETS family.</text>
</comment>
<feature type="region of interest" description="Disordered" evidence="4">
    <location>
        <begin position="532"/>
        <end position="758"/>
    </location>
</feature>
<dbReference type="AlphaFoldDB" id="H2YWC2"/>
<evidence type="ECO:0000313" key="6">
    <source>
        <dbReference type="Ensembl" id="ENSCSAVP00000009633.1"/>
    </source>
</evidence>
<feature type="domain" description="ETS" evidence="5">
    <location>
        <begin position="113"/>
        <end position="194"/>
    </location>
</feature>
<dbReference type="FunFam" id="1.10.10.10:FF:000556">
    <property type="entry name" value="ELK1, member of ETS oncogene family"/>
    <property type="match status" value="1"/>
</dbReference>
<organism evidence="6 7">
    <name type="scientific">Ciona savignyi</name>
    <name type="common">Pacific transparent sea squirt</name>
    <dbReference type="NCBI Taxonomy" id="51511"/>
    <lineage>
        <taxon>Eukaryota</taxon>
        <taxon>Metazoa</taxon>
        <taxon>Chordata</taxon>
        <taxon>Tunicata</taxon>
        <taxon>Ascidiacea</taxon>
        <taxon>Phlebobranchia</taxon>
        <taxon>Cionidae</taxon>
        <taxon>Ciona</taxon>
    </lineage>
</organism>
<name>H2YWC2_CIOSA</name>
<dbReference type="STRING" id="51511.ENSCSAVP00000009633"/>
<dbReference type="GO" id="GO:0000981">
    <property type="term" value="F:DNA-binding transcription factor activity, RNA polymerase II-specific"/>
    <property type="evidence" value="ECO:0007669"/>
    <property type="project" value="TreeGrafter"/>
</dbReference>
<feature type="compositionally biased region" description="Basic and acidic residues" evidence="4">
    <location>
        <begin position="552"/>
        <end position="569"/>
    </location>
</feature>
<evidence type="ECO:0000256" key="2">
    <source>
        <dbReference type="ARBA" id="ARBA00023125"/>
    </source>
</evidence>
<dbReference type="SUPFAM" id="SSF46785">
    <property type="entry name" value="Winged helix' DNA-binding domain"/>
    <property type="match status" value="1"/>
</dbReference>
<dbReference type="GO" id="GO:0030154">
    <property type="term" value="P:cell differentiation"/>
    <property type="evidence" value="ECO:0007669"/>
    <property type="project" value="TreeGrafter"/>
</dbReference>
<feature type="region of interest" description="Disordered" evidence="4">
    <location>
        <begin position="397"/>
        <end position="456"/>
    </location>
</feature>
<keyword evidence="3" id="KW-0539">Nucleus</keyword>
<dbReference type="GO" id="GO:0005634">
    <property type="term" value="C:nucleus"/>
    <property type="evidence" value="ECO:0007669"/>
    <property type="project" value="UniProtKB-SubCell"/>
</dbReference>
<dbReference type="HOGENOM" id="CLU_313066_0_0_1"/>
<dbReference type="InParanoid" id="H2YWC2"/>
<feature type="compositionally biased region" description="Basic and acidic residues" evidence="4">
    <location>
        <begin position="13"/>
        <end position="33"/>
    </location>
</feature>
<dbReference type="eggNOG" id="KOG3806">
    <property type="taxonomic scope" value="Eukaryota"/>
</dbReference>